<comment type="caution">
    <text evidence="4">The sequence shown here is derived from an EMBL/GenBank/DDBJ whole genome shotgun (WGS) entry which is preliminary data.</text>
</comment>
<dbReference type="InterPro" id="IPR000182">
    <property type="entry name" value="GNAT_dom"/>
</dbReference>
<dbReference type="EMBL" id="JAPIUZ010000002">
    <property type="protein sequence ID" value="MCX2563502.1"/>
    <property type="molecule type" value="Genomic_DNA"/>
</dbReference>
<evidence type="ECO:0000313" key="5">
    <source>
        <dbReference type="Proteomes" id="UP001301152"/>
    </source>
</evidence>
<evidence type="ECO:0000256" key="2">
    <source>
        <dbReference type="ARBA" id="ARBA00023315"/>
    </source>
</evidence>
<sequence length="176" mass="19864">MQIRDADYADVPEITCIYNDAVQNTTAIWNDTYVESAERAAWLRQRKEAGFPVFVAFCSETGDITGYASYGPWRAFDGYRYTVENSVYVHPLWQRRGVGRLLMQALIKRARETAVHVMVAGIEAENTASIALHKEFGFEDAGLVKEAGVKFGRWLDLALLALRLNEWPEPPCGSTR</sequence>
<evidence type="ECO:0000259" key="3">
    <source>
        <dbReference type="PROSITE" id="PS51186"/>
    </source>
</evidence>
<organism evidence="4 5">
    <name type="scientific">Acetobacter thailandicus</name>
    <dbReference type="NCBI Taxonomy" id="1502842"/>
    <lineage>
        <taxon>Bacteria</taxon>
        <taxon>Pseudomonadati</taxon>
        <taxon>Pseudomonadota</taxon>
        <taxon>Alphaproteobacteria</taxon>
        <taxon>Acetobacterales</taxon>
        <taxon>Acetobacteraceae</taxon>
        <taxon>Acetobacter</taxon>
    </lineage>
</organism>
<dbReference type="PANTHER" id="PTHR43072:SF23">
    <property type="entry name" value="UPF0039 PROTEIN C11D3.02C"/>
    <property type="match status" value="1"/>
</dbReference>
<dbReference type="PROSITE" id="PS51186">
    <property type="entry name" value="GNAT"/>
    <property type="match status" value="1"/>
</dbReference>
<accession>A0ABT3QDY6</accession>
<evidence type="ECO:0000256" key="1">
    <source>
        <dbReference type="ARBA" id="ARBA00022679"/>
    </source>
</evidence>
<name>A0ABT3QDY6_9PROT</name>
<dbReference type="CDD" id="cd04301">
    <property type="entry name" value="NAT_SF"/>
    <property type="match status" value="1"/>
</dbReference>
<protein>
    <submittedName>
        <fullName evidence="4">GNAT family N-acetyltransferase</fullName>
    </submittedName>
</protein>
<reference evidence="4 5" key="1">
    <citation type="submission" date="2022-11" db="EMBL/GenBank/DDBJ databases">
        <title>Genome sequencing of Acetobacter type strain.</title>
        <authorList>
            <person name="Heo J."/>
            <person name="Lee D."/>
            <person name="Han B.-H."/>
            <person name="Hong S.-B."/>
            <person name="Kwon S.-W."/>
        </authorList>
    </citation>
    <scope>NUCLEOTIDE SEQUENCE [LARGE SCALE GENOMIC DNA]</scope>
    <source>
        <strain evidence="4 5">KACC 21253</strain>
    </source>
</reference>
<dbReference type="Gene3D" id="3.40.630.30">
    <property type="match status" value="1"/>
</dbReference>
<gene>
    <name evidence="4" type="ORF">OQ497_05930</name>
</gene>
<dbReference type="InterPro" id="IPR016181">
    <property type="entry name" value="Acyl_CoA_acyltransferase"/>
</dbReference>
<keyword evidence="1" id="KW-0808">Transferase</keyword>
<feature type="domain" description="N-acetyltransferase" evidence="3">
    <location>
        <begin position="1"/>
        <end position="156"/>
    </location>
</feature>
<evidence type="ECO:0000313" key="4">
    <source>
        <dbReference type="EMBL" id="MCX2563502.1"/>
    </source>
</evidence>
<keyword evidence="5" id="KW-1185">Reference proteome</keyword>
<dbReference type="SUPFAM" id="SSF55729">
    <property type="entry name" value="Acyl-CoA N-acyltransferases (Nat)"/>
    <property type="match status" value="1"/>
</dbReference>
<dbReference type="Proteomes" id="UP001301152">
    <property type="component" value="Unassembled WGS sequence"/>
</dbReference>
<proteinExistence type="predicted"/>
<keyword evidence="2" id="KW-0012">Acyltransferase</keyword>
<dbReference type="PANTHER" id="PTHR43072">
    <property type="entry name" value="N-ACETYLTRANSFERASE"/>
    <property type="match status" value="1"/>
</dbReference>
<dbReference type="Pfam" id="PF00583">
    <property type="entry name" value="Acetyltransf_1"/>
    <property type="match status" value="1"/>
</dbReference>